<evidence type="ECO:0000313" key="2">
    <source>
        <dbReference type="Proteomes" id="UP001302676"/>
    </source>
</evidence>
<dbReference type="GeneID" id="87815334"/>
<dbReference type="AlphaFoldDB" id="A0AAN6UUI1"/>
<name>A0AAN6UUI1_9PEZI</name>
<dbReference type="EMBL" id="MU853681">
    <property type="protein sequence ID" value="KAK4139195.1"/>
    <property type="molecule type" value="Genomic_DNA"/>
</dbReference>
<protein>
    <submittedName>
        <fullName evidence="1">Uncharacterized protein</fullName>
    </submittedName>
</protein>
<reference evidence="1" key="1">
    <citation type="journal article" date="2023" name="Mol. Phylogenet. Evol.">
        <title>Genome-scale phylogeny and comparative genomics of the fungal order Sordariales.</title>
        <authorList>
            <person name="Hensen N."/>
            <person name="Bonometti L."/>
            <person name="Westerberg I."/>
            <person name="Brannstrom I.O."/>
            <person name="Guillou S."/>
            <person name="Cros-Aarteil S."/>
            <person name="Calhoun S."/>
            <person name="Haridas S."/>
            <person name="Kuo A."/>
            <person name="Mondo S."/>
            <person name="Pangilinan J."/>
            <person name="Riley R."/>
            <person name="LaButti K."/>
            <person name="Andreopoulos B."/>
            <person name="Lipzen A."/>
            <person name="Chen C."/>
            <person name="Yan M."/>
            <person name="Daum C."/>
            <person name="Ng V."/>
            <person name="Clum A."/>
            <person name="Steindorff A."/>
            <person name="Ohm R.A."/>
            <person name="Martin F."/>
            <person name="Silar P."/>
            <person name="Natvig D.O."/>
            <person name="Lalanne C."/>
            <person name="Gautier V."/>
            <person name="Ament-Velasquez S.L."/>
            <person name="Kruys A."/>
            <person name="Hutchinson M.I."/>
            <person name="Powell A.J."/>
            <person name="Barry K."/>
            <person name="Miller A.N."/>
            <person name="Grigoriev I.V."/>
            <person name="Debuchy R."/>
            <person name="Gladieux P."/>
            <person name="Hiltunen Thoren M."/>
            <person name="Johannesson H."/>
        </authorList>
    </citation>
    <scope>NUCLEOTIDE SEQUENCE</scope>
    <source>
        <strain evidence="1">CBS 141.50</strain>
    </source>
</reference>
<keyword evidence="2" id="KW-1185">Reference proteome</keyword>
<gene>
    <name evidence="1" type="ORF">C8A04DRAFT_16076</name>
</gene>
<organism evidence="1 2">
    <name type="scientific">Dichotomopilus funicola</name>
    <dbReference type="NCBI Taxonomy" id="1934379"/>
    <lineage>
        <taxon>Eukaryota</taxon>
        <taxon>Fungi</taxon>
        <taxon>Dikarya</taxon>
        <taxon>Ascomycota</taxon>
        <taxon>Pezizomycotina</taxon>
        <taxon>Sordariomycetes</taxon>
        <taxon>Sordariomycetidae</taxon>
        <taxon>Sordariales</taxon>
        <taxon>Chaetomiaceae</taxon>
        <taxon>Dichotomopilus</taxon>
    </lineage>
</organism>
<dbReference type="RefSeq" id="XP_062632566.1">
    <property type="nucleotide sequence ID" value="XM_062778721.1"/>
</dbReference>
<evidence type="ECO:0000313" key="1">
    <source>
        <dbReference type="EMBL" id="KAK4139195.1"/>
    </source>
</evidence>
<reference evidence="1" key="2">
    <citation type="submission" date="2023-05" db="EMBL/GenBank/DDBJ databases">
        <authorList>
            <consortium name="Lawrence Berkeley National Laboratory"/>
            <person name="Steindorff A."/>
            <person name="Hensen N."/>
            <person name="Bonometti L."/>
            <person name="Westerberg I."/>
            <person name="Brannstrom I.O."/>
            <person name="Guillou S."/>
            <person name="Cros-Aarteil S."/>
            <person name="Calhoun S."/>
            <person name="Haridas S."/>
            <person name="Kuo A."/>
            <person name="Mondo S."/>
            <person name="Pangilinan J."/>
            <person name="Riley R."/>
            <person name="Labutti K."/>
            <person name="Andreopoulos B."/>
            <person name="Lipzen A."/>
            <person name="Chen C."/>
            <person name="Yanf M."/>
            <person name="Daum C."/>
            <person name="Ng V."/>
            <person name="Clum A."/>
            <person name="Ohm R."/>
            <person name="Martin F."/>
            <person name="Silar P."/>
            <person name="Natvig D."/>
            <person name="Lalanne C."/>
            <person name="Gautier V."/>
            <person name="Ament-Velasquez S.L."/>
            <person name="Kruys A."/>
            <person name="Hutchinson M.I."/>
            <person name="Powell A.J."/>
            <person name="Barry K."/>
            <person name="Miller A.N."/>
            <person name="Grigoriev I.V."/>
            <person name="Debuchy R."/>
            <person name="Gladieux P."/>
            <person name="Thoren M.H."/>
            <person name="Johannesson H."/>
        </authorList>
    </citation>
    <scope>NUCLEOTIDE SEQUENCE</scope>
    <source>
        <strain evidence="1">CBS 141.50</strain>
    </source>
</reference>
<proteinExistence type="predicted"/>
<sequence length="123" mass="13242">MEPFPSQKSRLLWVSATSSWEVAPGQITKTTIPGAETIAYSKDFLTGPSAATPILDGVTFQVKAISAGHKLVVELESDKIRVCSVAIGKAKVKMSGVDEFSIGPHGVFKTHCEVWSIVLSYTF</sequence>
<comment type="caution">
    <text evidence="1">The sequence shown here is derived from an EMBL/GenBank/DDBJ whole genome shotgun (WGS) entry which is preliminary data.</text>
</comment>
<dbReference type="Proteomes" id="UP001302676">
    <property type="component" value="Unassembled WGS sequence"/>
</dbReference>
<accession>A0AAN6UUI1</accession>